<accession>A0A9D1G4B4</accession>
<organism evidence="7 8">
    <name type="scientific">Candidatus Scatomorpha pullistercoris</name>
    <dbReference type="NCBI Taxonomy" id="2840929"/>
    <lineage>
        <taxon>Bacteria</taxon>
        <taxon>Bacillati</taxon>
        <taxon>Bacillota</taxon>
        <taxon>Clostridia</taxon>
        <taxon>Eubacteriales</taxon>
        <taxon>Candidatus Scatomorpha</taxon>
    </lineage>
</organism>
<dbReference type="GO" id="GO:0030267">
    <property type="term" value="F:glyoxylate reductase (NADPH) activity"/>
    <property type="evidence" value="ECO:0007669"/>
    <property type="project" value="TreeGrafter"/>
</dbReference>
<comment type="similarity">
    <text evidence="1 4">Belongs to the D-isomer specific 2-hydroxyacid dehydrogenase family.</text>
</comment>
<dbReference type="PANTHER" id="PTHR10996">
    <property type="entry name" value="2-HYDROXYACID DEHYDROGENASE-RELATED"/>
    <property type="match status" value="1"/>
</dbReference>
<dbReference type="SUPFAM" id="SSF52283">
    <property type="entry name" value="Formate/glycerate dehydrogenase catalytic domain-like"/>
    <property type="match status" value="1"/>
</dbReference>
<keyword evidence="2 4" id="KW-0560">Oxidoreductase</keyword>
<name>A0A9D1G4B4_9FIRM</name>
<keyword evidence="3" id="KW-0520">NAD</keyword>
<sequence>MRIVNTCHYANLPKEHPAFQRVLEKAEFVTCEKKQLTSEELLEFVQGADALISGTDFIREDLLERFPKSLKVISRPAVGYDRVDVAAARRLGIDVCNAPGSNCESVADYIMALMIMGARDIYNNICDVRSGKWGCRHKGVGLKGKTVGIVGLGAIGKSVTRRCSGFDMKVVAYDPYIDPDFCRENGVTSLSLDELLACSDFIVLALPLMESTYHIIDAEAISKMKDGVIIANDARGGVVDAAAMVAALKSGKVGFYATDVTDPEPPSPDDELLHLENCIVTSHIGAETTDATNNMMAMALTNAMDVLEGKDCKNIVNR</sequence>
<gene>
    <name evidence="7" type="ORF">IAD42_00445</name>
</gene>
<protein>
    <submittedName>
        <fullName evidence="7">Phosphoglycerate dehydrogenase</fullName>
    </submittedName>
</protein>
<dbReference type="InterPro" id="IPR029752">
    <property type="entry name" value="D-isomer_DH_CS1"/>
</dbReference>
<evidence type="ECO:0000256" key="1">
    <source>
        <dbReference type="ARBA" id="ARBA00005854"/>
    </source>
</evidence>
<dbReference type="Gene3D" id="3.40.50.720">
    <property type="entry name" value="NAD(P)-binding Rossmann-like Domain"/>
    <property type="match status" value="2"/>
</dbReference>
<dbReference type="InterPro" id="IPR036291">
    <property type="entry name" value="NAD(P)-bd_dom_sf"/>
</dbReference>
<evidence type="ECO:0000256" key="2">
    <source>
        <dbReference type="ARBA" id="ARBA00023002"/>
    </source>
</evidence>
<reference evidence="7" key="2">
    <citation type="journal article" date="2021" name="PeerJ">
        <title>Extensive microbial diversity within the chicken gut microbiome revealed by metagenomics and culture.</title>
        <authorList>
            <person name="Gilroy R."/>
            <person name="Ravi A."/>
            <person name="Getino M."/>
            <person name="Pursley I."/>
            <person name="Horton D.L."/>
            <person name="Alikhan N.F."/>
            <person name="Baker D."/>
            <person name="Gharbi K."/>
            <person name="Hall N."/>
            <person name="Watson M."/>
            <person name="Adriaenssens E.M."/>
            <person name="Foster-Nyarko E."/>
            <person name="Jarju S."/>
            <person name="Secka A."/>
            <person name="Antonio M."/>
            <person name="Oren A."/>
            <person name="Chaudhuri R.R."/>
            <person name="La Ragione R."/>
            <person name="Hildebrand F."/>
            <person name="Pallen M.J."/>
        </authorList>
    </citation>
    <scope>NUCLEOTIDE SEQUENCE</scope>
    <source>
        <strain evidence="7">ChiHecec3B27-6122</strain>
    </source>
</reference>
<dbReference type="PANTHER" id="PTHR10996:SF178">
    <property type="entry name" value="2-HYDROXYACID DEHYDROGENASE YGL185C-RELATED"/>
    <property type="match status" value="1"/>
</dbReference>
<dbReference type="PROSITE" id="PS00065">
    <property type="entry name" value="D_2_HYDROXYACID_DH_1"/>
    <property type="match status" value="1"/>
</dbReference>
<dbReference type="Proteomes" id="UP000886876">
    <property type="component" value="Unassembled WGS sequence"/>
</dbReference>
<dbReference type="InterPro" id="IPR006139">
    <property type="entry name" value="D-isomer_2_OHA_DH_cat_dom"/>
</dbReference>
<dbReference type="CDD" id="cd12172">
    <property type="entry name" value="PGDH_like_2"/>
    <property type="match status" value="1"/>
</dbReference>
<dbReference type="AlphaFoldDB" id="A0A9D1G4B4"/>
<feature type="domain" description="D-isomer specific 2-hydroxyacid dehydrogenase NAD-binding" evidence="6">
    <location>
        <begin position="111"/>
        <end position="285"/>
    </location>
</feature>
<dbReference type="InterPro" id="IPR006140">
    <property type="entry name" value="D-isomer_DH_NAD-bd"/>
</dbReference>
<proteinExistence type="inferred from homology"/>
<reference evidence="7" key="1">
    <citation type="submission" date="2020-10" db="EMBL/GenBank/DDBJ databases">
        <authorList>
            <person name="Gilroy R."/>
        </authorList>
    </citation>
    <scope>NUCLEOTIDE SEQUENCE</scope>
    <source>
        <strain evidence="7">ChiHecec3B27-6122</strain>
    </source>
</reference>
<dbReference type="Pfam" id="PF00389">
    <property type="entry name" value="2-Hacid_dh"/>
    <property type="match status" value="1"/>
</dbReference>
<comment type="caution">
    <text evidence="7">The sequence shown here is derived from an EMBL/GenBank/DDBJ whole genome shotgun (WGS) entry which is preliminary data.</text>
</comment>
<evidence type="ECO:0000259" key="6">
    <source>
        <dbReference type="Pfam" id="PF02826"/>
    </source>
</evidence>
<dbReference type="SUPFAM" id="SSF51735">
    <property type="entry name" value="NAD(P)-binding Rossmann-fold domains"/>
    <property type="match status" value="1"/>
</dbReference>
<dbReference type="GO" id="GO:0051287">
    <property type="term" value="F:NAD binding"/>
    <property type="evidence" value="ECO:0007669"/>
    <property type="project" value="InterPro"/>
</dbReference>
<dbReference type="EMBL" id="DVJS01000010">
    <property type="protein sequence ID" value="HIS96424.1"/>
    <property type="molecule type" value="Genomic_DNA"/>
</dbReference>
<evidence type="ECO:0000256" key="3">
    <source>
        <dbReference type="ARBA" id="ARBA00023027"/>
    </source>
</evidence>
<dbReference type="GO" id="GO:0016618">
    <property type="term" value="F:hydroxypyruvate reductase [NAD(P)H] activity"/>
    <property type="evidence" value="ECO:0007669"/>
    <property type="project" value="TreeGrafter"/>
</dbReference>
<evidence type="ECO:0000313" key="8">
    <source>
        <dbReference type="Proteomes" id="UP000886876"/>
    </source>
</evidence>
<dbReference type="Pfam" id="PF02826">
    <property type="entry name" value="2-Hacid_dh_C"/>
    <property type="match status" value="1"/>
</dbReference>
<dbReference type="GO" id="GO:0005829">
    <property type="term" value="C:cytosol"/>
    <property type="evidence" value="ECO:0007669"/>
    <property type="project" value="TreeGrafter"/>
</dbReference>
<dbReference type="InterPro" id="IPR050223">
    <property type="entry name" value="D-isomer_2-hydroxyacid_DH"/>
</dbReference>
<feature type="domain" description="D-isomer specific 2-hydroxyacid dehydrogenase catalytic" evidence="5">
    <location>
        <begin position="17"/>
        <end position="317"/>
    </location>
</feature>
<evidence type="ECO:0000313" key="7">
    <source>
        <dbReference type="EMBL" id="HIS96424.1"/>
    </source>
</evidence>
<evidence type="ECO:0000259" key="5">
    <source>
        <dbReference type="Pfam" id="PF00389"/>
    </source>
</evidence>
<evidence type="ECO:0000256" key="4">
    <source>
        <dbReference type="RuleBase" id="RU003719"/>
    </source>
</evidence>